<evidence type="ECO:0000313" key="1">
    <source>
        <dbReference type="EMBL" id="SDY51812.1"/>
    </source>
</evidence>
<reference evidence="1 2" key="1">
    <citation type="submission" date="2016-10" db="EMBL/GenBank/DDBJ databases">
        <authorList>
            <person name="Varghese N."/>
            <person name="Submissions S."/>
        </authorList>
    </citation>
    <scope>NUCLEOTIDE SEQUENCE [LARGE SCALE GENOMIC DNA]</scope>
    <source>
        <strain evidence="1 2">DSM 17997</strain>
    </source>
</reference>
<proteinExistence type="predicted"/>
<gene>
    <name evidence="1" type="ORF">SAMN05444412_101399</name>
</gene>
<name>A0A1H3KHX6_9BACT</name>
<dbReference type="Gene3D" id="2.30.30.400">
    <property type="entry name" value="Rof-like"/>
    <property type="match status" value="1"/>
</dbReference>
<protein>
    <submittedName>
        <fullName evidence="1">Rho-binding antiterminator</fullName>
    </submittedName>
</protein>
<evidence type="ECO:0000313" key="2">
    <source>
        <dbReference type="Proteomes" id="UP000199663"/>
    </source>
</evidence>
<dbReference type="Proteomes" id="UP000199663">
    <property type="component" value="Unassembled WGS sequence"/>
</dbReference>
<keyword evidence="2" id="KW-1185">Reference proteome</keyword>
<sequence>MTHSMKGKRKYIPINCGYYDRLEAWATTKKTCAITYKNGDSTELVSTKILDLKLLDGIEYLFGENGFLLRLDDLVSIDGIPLEMGNCTF</sequence>
<comment type="caution">
    <text evidence="1">The sequence shown here is derived from an EMBL/GenBank/DDBJ whole genome shotgun (WGS) entry which is preliminary data.</text>
</comment>
<accession>A0A1H3KHX6</accession>
<dbReference type="SUPFAM" id="SSF101744">
    <property type="entry name" value="Rof/RNase P subunit-like"/>
    <property type="match status" value="1"/>
</dbReference>
<organism evidence="1 2">
    <name type="scientific">Rhodonellum ikkaensis</name>
    <dbReference type="NCBI Taxonomy" id="336829"/>
    <lineage>
        <taxon>Bacteria</taxon>
        <taxon>Pseudomonadati</taxon>
        <taxon>Bacteroidota</taxon>
        <taxon>Cytophagia</taxon>
        <taxon>Cytophagales</taxon>
        <taxon>Cytophagaceae</taxon>
        <taxon>Rhodonellum</taxon>
    </lineage>
</organism>
<dbReference type="InterPro" id="IPR023534">
    <property type="entry name" value="Rof/RNase_P-like"/>
</dbReference>
<dbReference type="EMBL" id="FNQC01000001">
    <property type="protein sequence ID" value="SDY51812.1"/>
    <property type="molecule type" value="Genomic_DNA"/>
</dbReference>
<dbReference type="InterPro" id="IPR038626">
    <property type="entry name" value="Rof-like_sf"/>
</dbReference>